<accession>A0A4Z2ENW0</accession>
<keyword evidence="3" id="KW-1185">Reference proteome</keyword>
<name>A0A4Z2ENW0_9TELE</name>
<dbReference type="EMBL" id="SRLO01004327">
    <property type="protein sequence ID" value="TNN30586.1"/>
    <property type="molecule type" value="Genomic_DNA"/>
</dbReference>
<reference evidence="2 3" key="1">
    <citation type="submission" date="2019-03" db="EMBL/GenBank/DDBJ databases">
        <title>First draft genome of Liparis tanakae, snailfish: a comprehensive survey of snailfish specific genes.</title>
        <authorList>
            <person name="Kim W."/>
            <person name="Song I."/>
            <person name="Jeong J.-H."/>
            <person name="Kim D."/>
            <person name="Kim S."/>
            <person name="Ryu S."/>
            <person name="Song J.Y."/>
            <person name="Lee S.K."/>
        </authorList>
    </citation>
    <scope>NUCLEOTIDE SEQUENCE [LARGE SCALE GENOMIC DNA]</scope>
    <source>
        <tissue evidence="2">Muscle</tissue>
    </source>
</reference>
<evidence type="ECO:0000313" key="3">
    <source>
        <dbReference type="Proteomes" id="UP000314294"/>
    </source>
</evidence>
<feature type="region of interest" description="Disordered" evidence="1">
    <location>
        <begin position="54"/>
        <end position="77"/>
    </location>
</feature>
<evidence type="ECO:0000256" key="1">
    <source>
        <dbReference type="SAM" id="MobiDB-lite"/>
    </source>
</evidence>
<comment type="caution">
    <text evidence="2">The sequence shown here is derived from an EMBL/GenBank/DDBJ whole genome shotgun (WGS) entry which is preliminary data.</text>
</comment>
<sequence length="106" mass="11441">MAISASVTAIGDCYHPLFGETISSVVATAVSLNRQNRSLKRKSMMPLAHLSPETITEINLDDDEDDDDEEEGEELHAASDVCLSPLSQPTVSGAGSQFAFVIRFNK</sequence>
<dbReference type="AlphaFoldDB" id="A0A4Z2ENW0"/>
<proteinExistence type="predicted"/>
<evidence type="ECO:0000313" key="2">
    <source>
        <dbReference type="EMBL" id="TNN30586.1"/>
    </source>
</evidence>
<feature type="compositionally biased region" description="Acidic residues" evidence="1">
    <location>
        <begin position="59"/>
        <end position="73"/>
    </location>
</feature>
<organism evidence="2 3">
    <name type="scientific">Liparis tanakae</name>
    <name type="common">Tanaka's snailfish</name>
    <dbReference type="NCBI Taxonomy" id="230148"/>
    <lineage>
        <taxon>Eukaryota</taxon>
        <taxon>Metazoa</taxon>
        <taxon>Chordata</taxon>
        <taxon>Craniata</taxon>
        <taxon>Vertebrata</taxon>
        <taxon>Euteleostomi</taxon>
        <taxon>Actinopterygii</taxon>
        <taxon>Neopterygii</taxon>
        <taxon>Teleostei</taxon>
        <taxon>Neoteleostei</taxon>
        <taxon>Acanthomorphata</taxon>
        <taxon>Eupercaria</taxon>
        <taxon>Perciformes</taxon>
        <taxon>Cottioidei</taxon>
        <taxon>Cottales</taxon>
        <taxon>Liparidae</taxon>
        <taxon>Liparis</taxon>
    </lineage>
</organism>
<protein>
    <submittedName>
        <fullName evidence="2">Uncharacterized protein</fullName>
    </submittedName>
</protein>
<gene>
    <name evidence="2" type="ORF">EYF80_059263</name>
</gene>
<dbReference type="OrthoDB" id="6111338at2759"/>
<dbReference type="Proteomes" id="UP000314294">
    <property type="component" value="Unassembled WGS sequence"/>
</dbReference>